<dbReference type="EMBL" id="JADCKL010000001">
    <property type="protein sequence ID" value="MBE5062013.1"/>
    <property type="molecule type" value="Genomic_DNA"/>
</dbReference>
<dbReference type="Gene3D" id="1.10.150.240">
    <property type="entry name" value="Putative phosphatase, domain 2"/>
    <property type="match status" value="1"/>
</dbReference>
<dbReference type="PANTHER" id="PTHR43611">
    <property type="entry name" value="ALPHA-D-GLUCOSE 1-PHOSPHATE PHOSPHATASE"/>
    <property type="match status" value="1"/>
</dbReference>
<dbReference type="RefSeq" id="WP_076777410.1">
    <property type="nucleotide sequence ID" value="NZ_JADCKL010000001.1"/>
</dbReference>
<dbReference type="PRINTS" id="PR00413">
    <property type="entry name" value="HADHALOGNASE"/>
</dbReference>
<reference evidence="1 2" key="1">
    <citation type="submission" date="2020-10" db="EMBL/GenBank/DDBJ databases">
        <title>ChiBAC.</title>
        <authorList>
            <person name="Zenner C."/>
            <person name="Hitch T.C.A."/>
            <person name="Clavel T."/>
        </authorList>
    </citation>
    <scope>NUCLEOTIDE SEQUENCE [LARGE SCALE GENOMIC DNA]</scope>
    <source>
        <strain evidence="1 2">DSM 108991</strain>
    </source>
</reference>
<dbReference type="Proteomes" id="UP000758652">
    <property type="component" value="Unassembled WGS sequence"/>
</dbReference>
<accession>A0ABR9RGG3</accession>
<evidence type="ECO:0000313" key="1">
    <source>
        <dbReference type="EMBL" id="MBE5062013.1"/>
    </source>
</evidence>
<dbReference type="NCBIfam" id="TIGR01509">
    <property type="entry name" value="HAD-SF-IA-v3"/>
    <property type="match status" value="1"/>
</dbReference>
<dbReference type="Pfam" id="PF00702">
    <property type="entry name" value="Hydrolase"/>
    <property type="match status" value="1"/>
</dbReference>
<dbReference type="InterPro" id="IPR023198">
    <property type="entry name" value="PGP-like_dom2"/>
</dbReference>
<dbReference type="SUPFAM" id="SSF56784">
    <property type="entry name" value="HAD-like"/>
    <property type="match status" value="1"/>
</dbReference>
<dbReference type="SFLD" id="SFLDG01129">
    <property type="entry name" value="C1.5:_HAD__Beta-PGM__Phosphata"/>
    <property type="match status" value="1"/>
</dbReference>
<dbReference type="PANTHER" id="PTHR43611:SF3">
    <property type="entry name" value="FLAVIN MONONUCLEOTIDE HYDROLASE 1, CHLOROPLATIC"/>
    <property type="match status" value="1"/>
</dbReference>
<sequence length="205" mass="24219">MKEKLAFIDEHTEAVIFDLGNVLLGYDWRPYLASLGYDDRTNEILAEAIFLNEDWERGDRGGITSQEWEQLFVENAPDYEKQIRRVYSGIEQTIYPLPYTERLVRFLKMRGLKLYYLSNYSEHLYKKTRQHMGFLEEFDGGLFSYEVLSIKPEEKIYRLLLDKYSIVPEKAIFFDDRQVNTEAASRLGIKGVVFEPDMAYHILDI</sequence>
<evidence type="ECO:0000313" key="2">
    <source>
        <dbReference type="Proteomes" id="UP000758652"/>
    </source>
</evidence>
<dbReference type="InterPro" id="IPR036412">
    <property type="entry name" value="HAD-like_sf"/>
</dbReference>
<dbReference type="InterPro" id="IPR006439">
    <property type="entry name" value="HAD-SF_hydro_IA"/>
</dbReference>
<dbReference type="SFLD" id="SFLDS00003">
    <property type="entry name" value="Haloacid_Dehalogenase"/>
    <property type="match status" value="1"/>
</dbReference>
<dbReference type="InterPro" id="IPR023214">
    <property type="entry name" value="HAD_sf"/>
</dbReference>
<name>A0ABR9RGG3_9FIRM</name>
<protein>
    <submittedName>
        <fullName evidence="1">HAD family phosphatase</fullName>
    </submittedName>
</protein>
<proteinExistence type="predicted"/>
<organism evidence="1 2">
    <name type="scientific">Claveliimonas monacensis</name>
    <dbReference type="NCBI Taxonomy" id="2779351"/>
    <lineage>
        <taxon>Bacteria</taxon>
        <taxon>Bacillati</taxon>
        <taxon>Bacillota</taxon>
        <taxon>Clostridia</taxon>
        <taxon>Lachnospirales</taxon>
        <taxon>Lachnospiraceae</taxon>
        <taxon>Claveliimonas</taxon>
    </lineage>
</organism>
<keyword evidence="2" id="KW-1185">Reference proteome</keyword>
<dbReference type="CDD" id="cd02603">
    <property type="entry name" value="HAD_sEH-N_like"/>
    <property type="match status" value="1"/>
</dbReference>
<comment type="caution">
    <text evidence="1">The sequence shown here is derived from an EMBL/GenBank/DDBJ whole genome shotgun (WGS) entry which is preliminary data.</text>
</comment>
<gene>
    <name evidence="1" type="ORF">INF30_01835</name>
</gene>
<dbReference type="Gene3D" id="3.40.50.1000">
    <property type="entry name" value="HAD superfamily/HAD-like"/>
    <property type="match status" value="1"/>
</dbReference>